<feature type="signal peptide" evidence="2">
    <location>
        <begin position="1"/>
        <end position="21"/>
    </location>
</feature>
<feature type="chain" id="PRO_5017539595" description="Dockerin type 1" evidence="2">
    <location>
        <begin position="22"/>
        <end position="488"/>
    </location>
</feature>
<keyword evidence="2" id="KW-0732">Signal</keyword>
<gene>
    <name evidence="3" type="ORF">DSM5745_03656</name>
</gene>
<dbReference type="Proteomes" id="UP000256690">
    <property type="component" value="Unassembled WGS sequence"/>
</dbReference>
<dbReference type="GeneID" id="38114026"/>
<reference evidence="3 4" key="1">
    <citation type="journal article" date="2018" name="IMA Fungus">
        <title>IMA Genome-F 9: Draft genome sequence of Annulohypoxylon stygium, Aspergillus mulundensis, Berkeleyomyces basicola (syn. Thielaviopsis basicola), Ceratocystis smalleyi, two Cercospora beticola strains, Coleophoma cylindrospora, Fusarium fracticaudum, Phialophora cf. hyalina, and Morchella septimelata.</title>
        <authorList>
            <person name="Wingfield B.D."/>
            <person name="Bills G.F."/>
            <person name="Dong Y."/>
            <person name="Huang W."/>
            <person name="Nel W.J."/>
            <person name="Swalarsk-Parry B.S."/>
            <person name="Vaghefi N."/>
            <person name="Wilken P.M."/>
            <person name="An Z."/>
            <person name="de Beer Z.W."/>
            <person name="De Vos L."/>
            <person name="Chen L."/>
            <person name="Duong T.A."/>
            <person name="Gao Y."/>
            <person name="Hammerbacher A."/>
            <person name="Kikkert J.R."/>
            <person name="Li Y."/>
            <person name="Li H."/>
            <person name="Li K."/>
            <person name="Li Q."/>
            <person name="Liu X."/>
            <person name="Ma X."/>
            <person name="Naidoo K."/>
            <person name="Pethybridge S.J."/>
            <person name="Sun J."/>
            <person name="Steenkamp E.T."/>
            <person name="van der Nest M.A."/>
            <person name="van Wyk S."/>
            <person name="Wingfield M.J."/>
            <person name="Xiong C."/>
            <person name="Yue Q."/>
            <person name="Zhang X."/>
        </authorList>
    </citation>
    <scope>NUCLEOTIDE SEQUENCE [LARGE SCALE GENOMIC DNA]</scope>
    <source>
        <strain evidence="3 4">DSM 5745</strain>
    </source>
</reference>
<dbReference type="EMBL" id="PVWQ01000003">
    <property type="protein sequence ID" value="RDW87014.1"/>
    <property type="molecule type" value="Genomic_DNA"/>
</dbReference>
<evidence type="ECO:0000313" key="4">
    <source>
        <dbReference type="Proteomes" id="UP000256690"/>
    </source>
</evidence>
<dbReference type="OrthoDB" id="5319191at2759"/>
<dbReference type="AlphaFoldDB" id="A0A3D8SLE0"/>
<feature type="region of interest" description="Disordered" evidence="1">
    <location>
        <begin position="71"/>
        <end position="102"/>
    </location>
</feature>
<proteinExistence type="predicted"/>
<accession>A0A3D8SLE0</accession>
<dbReference type="InterPro" id="IPR045690">
    <property type="entry name" value="DUF6055"/>
</dbReference>
<evidence type="ECO:0000313" key="3">
    <source>
        <dbReference type="EMBL" id="RDW87014.1"/>
    </source>
</evidence>
<evidence type="ECO:0000256" key="2">
    <source>
        <dbReference type="SAM" id="SignalP"/>
    </source>
</evidence>
<dbReference type="RefSeq" id="XP_026606538.1">
    <property type="nucleotide sequence ID" value="XM_026745672.1"/>
</dbReference>
<dbReference type="Pfam" id="PF19527">
    <property type="entry name" value="DUF6055"/>
    <property type="match status" value="1"/>
</dbReference>
<feature type="compositionally biased region" description="Low complexity" evidence="1">
    <location>
        <begin position="33"/>
        <end position="59"/>
    </location>
</feature>
<sequence length="488" mass="52082">MSPSTKYRYALAALFTTGALAAPAPQFWPPQWFPQAQAQGQGQGQITTQAPTEAASTSTLSTANFAAATTTPTVATSSTPSSSSSNSNEPSEFTANPSIGGGGTTYTDSARFRIYGATGSSADAALQMLEAAYTCFVTDLGWRSSGLSYNSDADTAATWYKENVYSVSSLDGNAAGVMNSDMSSGYSYVNVVNTYLTDPSVTVHEYGHALTYHVGNWVDQTYTGAWWEPLANWFADTFMTSELCARARAEYGQSAGTSVIELAKVVGDSYQVIVDGSTDTGNYYQAWPLLTYMTNNPDNFTGLGTDAVLQLNRQYEVGSNETPLHTLQRLLGDTPIGSVIGRYWAHMAYVDISEAANEVFLQQRDTLTYGNLESSGSGSYKVKSARQPQYFGANINPLTLEGSGSVSVEVSSDAAFTATMAIRNTDSGVVRYVDLEGGKGEVTVGESEEASLVVVNTPEELIQYNPFELSSEVQVGLDYSVTVTGASF</sequence>
<feature type="region of interest" description="Disordered" evidence="1">
    <location>
        <begin position="31"/>
        <end position="59"/>
    </location>
</feature>
<evidence type="ECO:0000256" key="1">
    <source>
        <dbReference type="SAM" id="MobiDB-lite"/>
    </source>
</evidence>
<name>A0A3D8SLE0_9EURO</name>
<organism evidence="3 4">
    <name type="scientific">Aspergillus mulundensis</name>
    <dbReference type="NCBI Taxonomy" id="1810919"/>
    <lineage>
        <taxon>Eukaryota</taxon>
        <taxon>Fungi</taxon>
        <taxon>Dikarya</taxon>
        <taxon>Ascomycota</taxon>
        <taxon>Pezizomycotina</taxon>
        <taxon>Eurotiomycetes</taxon>
        <taxon>Eurotiomycetidae</taxon>
        <taxon>Eurotiales</taxon>
        <taxon>Aspergillaceae</taxon>
        <taxon>Aspergillus</taxon>
        <taxon>Aspergillus subgen. Nidulantes</taxon>
    </lineage>
</organism>
<comment type="caution">
    <text evidence="3">The sequence shown here is derived from an EMBL/GenBank/DDBJ whole genome shotgun (WGS) entry which is preliminary data.</text>
</comment>
<evidence type="ECO:0008006" key="5">
    <source>
        <dbReference type="Google" id="ProtNLM"/>
    </source>
</evidence>
<protein>
    <recommendedName>
        <fullName evidence="5">Dockerin type 1</fullName>
    </recommendedName>
</protein>
<feature type="compositionally biased region" description="Low complexity" evidence="1">
    <location>
        <begin position="71"/>
        <end position="94"/>
    </location>
</feature>
<keyword evidence="4" id="KW-1185">Reference proteome</keyword>
<dbReference type="SUPFAM" id="SSF55486">
    <property type="entry name" value="Metalloproteases ('zincins'), catalytic domain"/>
    <property type="match status" value="1"/>
</dbReference>